<dbReference type="PROSITE" id="PS51257">
    <property type="entry name" value="PROKAR_LIPOPROTEIN"/>
    <property type="match status" value="1"/>
</dbReference>
<reference evidence="3" key="1">
    <citation type="submission" date="2021-12" db="EMBL/GenBank/DDBJ databases">
        <authorList>
            <person name="King R."/>
        </authorList>
    </citation>
    <scope>NUCLEOTIDE SEQUENCE</scope>
</reference>
<gene>
    <name evidence="3" type="ORF">MELIAE_LOCUS6110</name>
</gene>
<feature type="region of interest" description="Disordered" evidence="1">
    <location>
        <begin position="202"/>
        <end position="227"/>
    </location>
</feature>
<dbReference type="OrthoDB" id="6700395at2759"/>
<keyword evidence="2" id="KW-0732">Signal</keyword>
<organism evidence="3 4">
    <name type="scientific">Brassicogethes aeneus</name>
    <name type="common">Rape pollen beetle</name>
    <name type="synonym">Meligethes aeneus</name>
    <dbReference type="NCBI Taxonomy" id="1431903"/>
    <lineage>
        <taxon>Eukaryota</taxon>
        <taxon>Metazoa</taxon>
        <taxon>Ecdysozoa</taxon>
        <taxon>Arthropoda</taxon>
        <taxon>Hexapoda</taxon>
        <taxon>Insecta</taxon>
        <taxon>Pterygota</taxon>
        <taxon>Neoptera</taxon>
        <taxon>Endopterygota</taxon>
        <taxon>Coleoptera</taxon>
        <taxon>Polyphaga</taxon>
        <taxon>Cucujiformia</taxon>
        <taxon>Nitidulidae</taxon>
        <taxon>Meligethinae</taxon>
        <taxon>Brassicogethes</taxon>
    </lineage>
</organism>
<feature type="signal peptide" evidence="2">
    <location>
        <begin position="1"/>
        <end position="20"/>
    </location>
</feature>
<dbReference type="EMBL" id="OV121135">
    <property type="protein sequence ID" value="CAH0554547.1"/>
    <property type="molecule type" value="Genomic_DNA"/>
</dbReference>
<evidence type="ECO:0000313" key="3">
    <source>
        <dbReference type="EMBL" id="CAH0554547.1"/>
    </source>
</evidence>
<accession>A0A9P0FFT4</accession>
<keyword evidence="4" id="KW-1185">Reference proteome</keyword>
<dbReference type="AlphaFoldDB" id="A0A9P0FFT4"/>
<feature type="compositionally biased region" description="Basic residues" evidence="1">
    <location>
        <begin position="209"/>
        <end position="218"/>
    </location>
</feature>
<name>A0A9P0FFT4_BRAAE</name>
<feature type="chain" id="PRO_5040501149" evidence="2">
    <location>
        <begin position="21"/>
        <end position="253"/>
    </location>
</feature>
<evidence type="ECO:0000256" key="1">
    <source>
        <dbReference type="SAM" id="MobiDB-lite"/>
    </source>
</evidence>
<sequence>MACFKIVAVVCILGACLVEAAPRSKSKTSLPQTVYDQKQTGDYNIQLHLKDFQIIALLADDSIGGDYDYNYDYSDFTVKPSGSTTSKPNVTIEPADNQTTVKPNNHPYPILLPLTTEKPLVEINPSPPTKIEEKPSSTEKLEMILSSTPVAEAEMSQPGKIKVQILEAPVSTPPHVGIVPGEDLGDVNDSLALGDTPLRRCSSGYSRDKKGRCRKVRRPGPGPLPFGGISRLATNLAAKFRYASPDNSNTNIE</sequence>
<dbReference type="Proteomes" id="UP001154078">
    <property type="component" value="Chromosome 4"/>
</dbReference>
<proteinExistence type="predicted"/>
<evidence type="ECO:0000313" key="4">
    <source>
        <dbReference type="Proteomes" id="UP001154078"/>
    </source>
</evidence>
<evidence type="ECO:0000256" key="2">
    <source>
        <dbReference type="SAM" id="SignalP"/>
    </source>
</evidence>
<protein>
    <submittedName>
        <fullName evidence="3">Uncharacterized protein</fullName>
    </submittedName>
</protein>
<feature type="region of interest" description="Disordered" evidence="1">
    <location>
        <begin position="82"/>
        <end position="105"/>
    </location>
</feature>